<protein>
    <submittedName>
        <fullName evidence="1">Uncharacterized protein</fullName>
    </submittedName>
</protein>
<sequence>VRARISFQRDIRYCNILCFTETWLSRDILSVSVQPVGFSVHQTGINISEAACYQGLWALLLRGRRL</sequence>
<reference evidence="1" key="1">
    <citation type="journal article" date="1997" name="Mol. Ecol.">
        <title>Polymorphic molecular markers from anonymous nuclear DNA for genetic analysis of populations.</title>
        <authorList>
            <person name="Bagley MJJ"/>
            <person name="Medrano JFF"/>
            <person name="Gall GAE.E"/>
        </authorList>
    </citation>
    <scope>NUCLEOTIDE SEQUENCE</scope>
</reference>
<organism evidence="1">
    <name type="scientific">Oncorhynchus mykiss</name>
    <name type="common">Rainbow trout</name>
    <name type="synonym">Salmo gairdneri</name>
    <dbReference type="NCBI Taxonomy" id="8022"/>
    <lineage>
        <taxon>Eukaryota</taxon>
        <taxon>Metazoa</taxon>
        <taxon>Chordata</taxon>
        <taxon>Craniata</taxon>
        <taxon>Vertebrata</taxon>
        <taxon>Euteleostomi</taxon>
        <taxon>Actinopterygii</taxon>
        <taxon>Neopterygii</taxon>
        <taxon>Teleostei</taxon>
        <taxon>Protacanthopterygii</taxon>
        <taxon>Salmoniformes</taxon>
        <taxon>Salmonidae</taxon>
        <taxon>Salmoninae</taxon>
        <taxon>Oncorhynchus</taxon>
    </lineage>
</organism>
<accession>Q98976</accession>
<proteinExistence type="predicted"/>
<name>Q98976_ONCMY</name>
<feature type="non-terminal residue" evidence="1">
    <location>
        <position position="1"/>
    </location>
</feature>
<dbReference type="AlphaFoldDB" id="Q98976"/>
<feature type="non-terminal residue" evidence="1">
    <location>
        <position position="66"/>
    </location>
</feature>
<dbReference type="EMBL" id="X97208">
    <property type="protein sequence ID" value="CAA65845.1"/>
    <property type="molecule type" value="Genomic_DNA"/>
</dbReference>
<evidence type="ECO:0000313" key="1">
    <source>
        <dbReference type="EMBL" id="CAA65845.1"/>
    </source>
</evidence>